<feature type="non-terminal residue" evidence="7">
    <location>
        <position position="250"/>
    </location>
</feature>
<evidence type="ECO:0000256" key="3">
    <source>
        <dbReference type="ARBA" id="ARBA00022801"/>
    </source>
</evidence>
<dbReference type="PROSITE" id="PS50203">
    <property type="entry name" value="CALPAIN_CAT"/>
    <property type="match status" value="1"/>
</dbReference>
<accession>X0UY67</accession>
<evidence type="ECO:0000256" key="1">
    <source>
        <dbReference type="ARBA" id="ARBA00007623"/>
    </source>
</evidence>
<comment type="similarity">
    <text evidence="1">Belongs to the peptidase C2 family.</text>
</comment>
<feature type="region of interest" description="Disordered" evidence="5">
    <location>
        <begin position="71"/>
        <end position="98"/>
    </location>
</feature>
<dbReference type="InterPro" id="IPR001300">
    <property type="entry name" value="Peptidase_C2_calpain_cat"/>
</dbReference>
<keyword evidence="4" id="KW-0788">Thiol protease</keyword>
<gene>
    <name evidence="7" type="ORF">S01H1_34640</name>
</gene>
<dbReference type="GO" id="GO:0006508">
    <property type="term" value="P:proteolysis"/>
    <property type="evidence" value="ECO:0007669"/>
    <property type="project" value="UniProtKB-KW"/>
</dbReference>
<feature type="compositionally biased region" description="Polar residues" evidence="5">
    <location>
        <begin position="43"/>
        <end position="57"/>
    </location>
</feature>
<feature type="compositionally biased region" description="Basic and acidic residues" evidence="5">
    <location>
        <begin position="1"/>
        <end position="14"/>
    </location>
</feature>
<dbReference type="InterPro" id="IPR038765">
    <property type="entry name" value="Papain-like_cys_pep_sf"/>
</dbReference>
<dbReference type="GO" id="GO:0005737">
    <property type="term" value="C:cytoplasm"/>
    <property type="evidence" value="ECO:0007669"/>
    <property type="project" value="TreeGrafter"/>
</dbReference>
<evidence type="ECO:0000256" key="2">
    <source>
        <dbReference type="ARBA" id="ARBA00022670"/>
    </source>
</evidence>
<dbReference type="InterPro" id="IPR022684">
    <property type="entry name" value="Calpain_cysteine_protease"/>
</dbReference>
<dbReference type="PANTHER" id="PTHR10183">
    <property type="entry name" value="CALPAIN"/>
    <property type="match status" value="1"/>
</dbReference>
<dbReference type="EMBL" id="BARS01021579">
    <property type="protein sequence ID" value="GAG05243.1"/>
    <property type="molecule type" value="Genomic_DNA"/>
</dbReference>
<reference evidence="7" key="1">
    <citation type="journal article" date="2014" name="Front. Microbiol.">
        <title>High frequency of phylogenetically diverse reductive dehalogenase-homologous genes in deep subseafloor sedimentary metagenomes.</title>
        <authorList>
            <person name="Kawai M."/>
            <person name="Futagami T."/>
            <person name="Toyoda A."/>
            <person name="Takaki Y."/>
            <person name="Nishi S."/>
            <person name="Hori S."/>
            <person name="Arai W."/>
            <person name="Tsubouchi T."/>
            <person name="Morono Y."/>
            <person name="Uchiyama I."/>
            <person name="Ito T."/>
            <person name="Fujiyama A."/>
            <person name="Inagaki F."/>
            <person name="Takami H."/>
        </authorList>
    </citation>
    <scope>NUCLEOTIDE SEQUENCE</scope>
    <source>
        <strain evidence="7">Expedition CK06-06</strain>
    </source>
</reference>
<dbReference type="GO" id="GO:0004198">
    <property type="term" value="F:calcium-dependent cysteine-type endopeptidase activity"/>
    <property type="evidence" value="ECO:0007669"/>
    <property type="project" value="InterPro"/>
</dbReference>
<keyword evidence="3" id="KW-0378">Hydrolase</keyword>
<feature type="region of interest" description="Disordered" evidence="5">
    <location>
        <begin position="1"/>
        <end position="59"/>
    </location>
</feature>
<feature type="domain" description="Calpain catalytic" evidence="6">
    <location>
        <begin position="91"/>
        <end position="233"/>
    </location>
</feature>
<proteinExistence type="inferred from homology"/>
<dbReference type="Pfam" id="PF00648">
    <property type="entry name" value="Peptidase_C2"/>
    <property type="match status" value="1"/>
</dbReference>
<keyword evidence="2" id="KW-0645">Protease</keyword>
<evidence type="ECO:0000256" key="4">
    <source>
        <dbReference type="ARBA" id="ARBA00022807"/>
    </source>
</evidence>
<name>X0UY67_9ZZZZ</name>
<dbReference type="PANTHER" id="PTHR10183:SF379">
    <property type="entry name" value="CALPAIN-5"/>
    <property type="match status" value="1"/>
</dbReference>
<evidence type="ECO:0000256" key="5">
    <source>
        <dbReference type="SAM" id="MobiDB-lite"/>
    </source>
</evidence>
<dbReference type="SUPFAM" id="SSF54001">
    <property type="entry name" value="Cysteine proteinases"/>
    <property type="match status" value="1"/>
</dbReference>
<sequence>MLRHVDLDTRRRDNQPLPPPAWDASKLNSLISSGKPRDEAAVKSSNLSTPRDQLSSKRTVKLKPRHTLTAGVSGLRAPGPQGIGLADHDHPRRGRSKPKYRKVEGDLFLNGVRPDDVDQKDIGTCWILASLAAIAHRDPERIEELITPNNDGSYTVHMHRLLWAVKWSFPLWKSDVVVTPEFPSFAAGTSRRGGKHELWVALIEKAYASWKIGNNYSRINGGLSENALAAFTGRRSHSHLFCRSPEHLRE</sequence>
<comment type="caution">
    <text evidence="7">The sequence shown here is derived from an EMBL/GenBank/DDBJ whole genome shotgun (WGS) entry which is preliminary data.</text>
</comment>
<dbReference type="InterPro" id="IPR000169">
    <property type="entry name" value="Pept_cys_AS"/>
</dbReference>
<dbReference type="PROSITE" id="PS00139">
    <property type="entry name" value="THIOL_PROTEASE_CYS"/>
    <property type="match status" value="1"/>
</dbReference>
<protein>
    <recommendedName>
        <fullName evidence="6">Calpain catalytic domain-containing protein</fullName>
    </recommendedName>
</protein>
<evidence type="ECO:0000313" key="7">
    <source>
        <dbReference type="EMBL" id="GAG05243.1"/>
    </source>
</evidence>
<organism evidence="7">
    <name type="scientific">marine sediment metagenome</name>
    <dbReference type="NCBI Taxonomy" id="412755"/>
    <lineage>
        <taxon>unclassified sequences</taxon>
        <taxon>metagenomes</taxon>
        <taxon>ecological metagenomes</taxon>
    </lineage>
</organism>
<dbReference type="AlphaFoldDB" id="X0UY67"/>
<evidence type="ECO:0000259" key="6">
    <source>
        <dbReference type="PROSITE" id="PS50203"/>
    </source>
</evidence>